<gene>
    <name evidence="2" type="ORF">EJ995_12030</name>
</gene>
<dbReference type="Gene3D" id="3.40.630.30">
    <property type="match status" value="1"/>
</dbReference>
<accession>A0A3S9N043</accession>
<dbReference type="Pfam" id="PF13480">
    <property type="entry name" value="Acetyltransf_6"/>
    <property type="match status" value="1"/>
</dbReference>
<dbReference type="GO" id="GO:0016740">
    <property type="term" value="F:transferase activity"/>
    <property type="evidence" value="ECO:0007669"/>
    <property type="project" value="UniProtKB-KW"/>
</dbReference>
<protein>
    <submittedName>
        <fullName evidence="2">GNAT family N-acetyltransferase</fullName>
    </submittedName>
</protein>
<evidence type="ECO:0000313" key="2">
    <source>
        <dbReference type="EMBL" id="AZQ44916.1"/>
    </source>
</evidence>
<organism evidence="2 3">
    <name type="scientific">Nonlabens ponticola</name>
    <dbReference type="NCBI Taxonomy" id="2496866"/>
    <lineage>
        <taxon>Bacteria</taxon>
        <taxon>Pseudomonadati</taxon>
        <taxon>Bacteroidota</taxon>
        <taxon>Flavobacteriia</taxon>
        <taxon>Flavobacteriales</taxon>
        <taxon>Flavobacteriaceae</taxon>
        <taxon>Nonlabens</taxon>
    </lineage>
</organism>
<keyword evidence="3" id="KW-1185">Reference proteome</keyword>
<dbReference type="KEGG" id="noj:EJ995_12030"/>
<feature type="domain" description="BioF2-like acetyltransferase" evidence="1">
    <location>
        <begin position="206"/>
        <end position="288"/>
    </location>
</feature>
<dbReference type="PANTHER" id="PTHR36174">
    <property type="entry name" value="LIPID II:GLYCINE GLYCYLTRANSFERASE"/>
    <property type="match status" value="1"/>
</dbReference>
<keyword evidence="2" id="KW-0808">Transferase</keyword>
<proteinExistence type="predicted"/>
<dbReference type="Proteomes" id="UP000279600">
    <property type="component" value="Chromosome"/>
</dbReference>
<dbReference type="PANTHER" id="PTHR36174:SF1">
    <property type="entry name" value="LIPID II:GLYCINE GLYCYLTRANSFERASE"/>
    <property type="match status" value="1"/>
</dbReference>
<evidence type="ECO:0000313" key="3">
    <source>
        <dbReference type="Proteomes" id="UP000279600"/>
    </source>
</evidence>
<dbReference type="AlphaFoldDB" id="A0A3S9N043"/>
<dbReference type="EMBL" id="CP034549">
    <property type="protein sequence ID" value="AZQ44916.1"/>
    <property type="molecule type" value="Genomic_DNA"/>
</dbReference>
<dbReference type="OrthoDB" id="9808687at2"/>
<reference evidence="2 3" key="1">
    <citation type="submission" date="2018-12" db="EMBL/GenBank/DDBJ databases">
        <title>Complete genome of Nonlabens sp. MJ115.</title>
        <authorList>
            <person name="Choi H.S."/>
            <person name="Jung J."/>
        </authorList>
    </citation>
    <scope>NUCLEOTIDE SEQUENCE [LARGE SCALE GENOMIC DNA]</scope>
    <source>
        <strain evidence="2 3">MJ115</strain>
    </source>
</reference>
<dbReference type="InterPro" id="IPR038740">
    <property type="entry name" value="BioF2-like_GNAT_dom"/>
</dbReference>
<name>A0A3S9N043_9FLAO</name>
<dbReference type="InterPro" id="IPR016181">
    <property type="entry name" value="Acyl_CoA_acyltransferase"/>
</dbReference>
<evidence type="ECO:0000259" key="1">
    <source>
        <dbReference type="Pfam" id="PF13480"/>
    </source>
</evidence>
<sequence>MLPILAHQMTPLSLRLYTSSDRAAWNDFIQQSVNGCFLHEREFMEYHSDRFQDHSLMAFDDDNLRGCFPAHVVDDHLISHNGLTYAGWIVSADATDLDNLHQALLDYSQNNSIINLKIKLPPAIYDDIYQKTFDALNSNGYSVNDTADDVVIDLADWQPSAKKTIGYRNGKFDQLQVQQSEDLAYYWNNILVPSLKNRHNATPVHSLAEIQLLQSRFPDGIKLHIVEFDQEPIAGILVFDFGNILKIQYAASTSLGFEKNAMDYLYLELIAQARQDGKKHIDLGIVNERDGSINQGLLRFKKQLGGKQLKVATATYTFTA</sequence>
<dbReference type="SUPFAM" id="SSF55729">
    <property type="entry name" value="Acyl-CoA N-acyltransferases (Nat)"/>
    <property type="match status" value="1"/>
</dbReference>
<dbReference type="InterPro" id="IPR050644">
    <property type="entry name" value="PG_Glycine_Bridge_Synth"/>
</dbReference>